<evidence type="ECO:0000313" key="1">
    <source>
        <dbReference type="EMBL" id="SVC77913.1"/>
    </source>
</evidence>
<name>A0A382PX19_9ZZZZ</name>
<dbReference type="EMBL" id="UINC01110419">
    <property type="protein sequence ID" value="SVC77913.1"/>
    <property type="molecule type" value="Genomic_DNA"/>
</dbReference>
<accession>A0A382PX19</accession>
<gene>
    <name evidence="1" type="ORF">METZ01_LOCUS330767</name>
</gene>
<protein>
    <submittedName>
        <fullName evidence="1">Uncharacterized protein</fullName>
    </submittedName>
</protein>
<sequence length="52" mass="5760">MDSRAEIAESTIHPFIGQFFTKYITSLTHALHTRESGFSTTVIVDVSPASDF</sequence>
<organism evidence="1">
    <name type="scientific">marine metagenome</name>
    <dbReference type="NCBI Taxonomy" id="408172"/>
    <lineage>
        <taxon>unclassified sequences</taxon>
        <taxon>metagenomes</taxon>
        <taxon>ecological metagenomes</taxon>
    </lineage>
</organism>
<reference evidence="1" key="1">
    <citation type="submission" date="2018-05" db="EMBL/GenBank/DDBJ databases">
        <authorList>
            <person name="Lanie J.A."/>
            <person name="Ng W.-L."/>
            <person name="Kazmierczak K.M."/>
            <person name="Andrzejewski T.M."/>
            <person name="Davidsen T.M."/>
            <person name="Wayne K.J."/>
            <person name="Tettelin H."/>
            <person name="Glass J.I."/>
            <person name="Rusch D."/>
            <person name="Podicherti R."/>
            <person name="Tsui H.-C.T."/>
            <person name="Winkler M.E."/>
        </authorList>
    </citation>
    <scope>NUCLEOTIDE SEQUENCE</scope>
</reference>
<dbReference type="AlphaFoldDB" id="A0A382PX19"/>
<proteinExistence type="predicted"/>